<evidence type="ECO:0000256" key="4">
    <source>
        <dbReference type="ARBA" id="ARBA00023163"/>
    </source>
</evidence>
<gene>
    <name evidence="9" type="ORF">BKA14_005708</name>
</gene>
<dbReference type="Gene3D" id="1.10.10.10">
    <property type="entry name" value="Winged helix-like DNA-binding domain superfamily/Winged helix DNA-binding domain"/>
    <property type="match status" value="1"/>
</dbReference>
<sequence>MDAVAQAHREHWGRIVATLIRVTGDWTLAEDCAQDALAVALERWPRDGVPGNPGGWLVTVARNRALDQIRRAAVEQRKLREAVMIEPPHDDTDDRLSLIFTCCHPALALEARVALTLRTVAGLSTADIARAFLVTEPTMTRRITRAKAKIAQARIPYRVPEGDALGERLPGVLAVLYLLFNRGYDGETVLADEAIRLTRMLAGLMPGESEVASLLALFLVQHSRRHARRDERGDLVPLDRQDRTRWDRAAIAEALEILLRTPIEGPYALHARIAAGHVGAESDWRSIALWYDELARVQPTAVVELNRAVAHGYAYGPEVGLEMLPKLDNYPLVTAVEADLTARAGRPEDAKRLFRRAAAETPDGPERRALLSRADEL</sequence>
<feature type="domain" description="RNA polymerase sigma-70 region 2" evidence="6">
    <location>
        <begin position="10"/>
        <end position="72"/>
    </location>
</feature>
<dbReference type="PANTHER" id="PTHR47756:SF2">
    <property type="entry name" value="BLL6612 PROTEIN"/>
    <property type="match status" value="1"/>
</dbReference>
<dbReference type="NCBIfam" id="TIGR02937">
    <property type="entry name" value="sigma70-ECF"/>
    <property type="match status" value="1"/>
</dbReference>
<dbReference type="Pfam" id="PF08281">
    <property type="entry name" value="Sigma70_r4_2"/>
    <property type="match status" value="1"/>
</dbReference>
<feature type="compositionally biased region" description="Basic and acidic residues" evidence="5">
    <location>
        <begin position="364"/>
        <end position="377"/>
    </location>
</feature>
<name>A0A7W7G4Q8_9ACTN</name>
<evidence type="ECO:0000256" key="2">
    <source>
        <dbReference type="ARBA" id="ARBA00023015"/>
    </source>
</evidence>
<feature type="domain" description="RNA polymerase sigma factor 70 region 4 type 2" evidence="7">
    <location>
        <begin position="99"/>
        <end position="150"/>
    </location>
</feature>
<evidence type="ECO:0000313" key="9">
    <source>
        <dbReference type="EMBL" id="MBB4695560.1"/>
    </source>
</evidence>
<accession>A0A7W7G4Q8</accession>
<comment type="similarity">
    <text evidence="1">Belongs to the sigma-70 factor family. ECF subfamily.</text>
</comment>
<dbReference type="GO" id="GO:0003677">
    <property type="term" value="F:DNA binding"/>
    <property type="evidence" value="ECO:0007669"/>
    <property type="project" value="InterPro"/>
</dbReference>
<keyword evidence="4" id="KW-0804">Transcription</keyword>
<protein>
    <submittedName>
        <fullName evidence="9">RNA polymerase sigma-70 factor (ECF subfamily)</fullName>
    </submittedName>
</protein>
<dbReference type="AlphaFoldDB" id="A0A7W7G4Q8"/>
<dbReference type="InterPro" id="IPR013249">
    <property type="entry name" value="RNA_pol_sigma70_r4_t2"/>
</dbReference>
<dbReference type="Pfam" id="PF04542">
    <property type="entry name" value="Sigma70_r2"/>
    <property type="match status" value="1"/>
</dbReference>
<dbReference type="InterPro" id="IPR046531">
    <property type="entry name" value="DUF6596"/>
</dbReference>
<dbReference type="GO" id="GO:0006352">
    <property type="term" value="P:DNA-templated transcription initiation"/>
    <property type="evidence" value="ECO:0007669"/>
    <property type="project" value="InterPro"/>
</dbReference>
<dbReference type="InterPro" id="IPR036388">
    <property type="entry name" value="WH-like_DNA-bd_sf"/>
</dbReference>
<dbReference type="InterPro" id="IPR013324">
    <property type="entry name" value="RNA_pol_sigma_r3/r4-like"/>
</dbReference>
<dbReference type="InterPro" id="IPR013325">
    <property type="entry name" value="RNA_pol_sigma_r2"/>
</dbReference>
<comment type="caution">
    <text evidence="9">The sequence shown here is derived from an EMBL/GenBank/DDBJ whole genome shotgun (WGS) entry which is preliminary data.</text>
</comment>
<dbReference type="GO" id="GO:0016987">
    <property type="term" value="F:sigma factor activity"/>
    <property type="evidence" value="ECO:0007669"/>
    <property type="project" value="UniProtKB-KW"/>
</dbReference>
<organism evidence="9 10">
    <name type="scientific">Paractinoplanes abujensis</name>
    <dbReference type="NCBI Taxonomy" id="882441"/>
    <lineage>
        <taxon>Bacteria</taxon>
        <taxon>Bacillati</taxon>
        <taxon>Actinomycetota</taxon>
        <taxon>Actinomycetes</taxon>
        <taxon>Micromonosporales</taxon>
        <taxon>Micromonosporaceae</taxon>
        <taxon>Paractinoplanes</taxon>
    </lineage>
</organism>
<proteinExistence type="inferred from homology"/>
<dbReference type="Proteomes" id="UP000542742">
    <property type="component" value="Unassembled WGS sequence"/>
</dbReference>
<evidence type="ECO:0000256" key="1">
    <source>
        <dbReference type="ARBA" id="ARBA00010641"/>
    </source>
</evidence>
<keyword evidence="3" id="KW-0731">Sigma factor</keyword>
<evidence type="ECO:0000259" key="6">
    <source>
        <dbReference type="Pfam" id="PF04542"/>
    </source>
</evidence>
<feature type="region of interest" description="Disordered" evidence="5">
    <location>
        <begin position="358"/>
        <end position="377"/>
    </location>
</feature>
<dbReference type="EMBL" id="JACHMF010000001">
    <property type="protein sequence ID" value="MBB4695560.1"/>
    <property type="molecule type" value="Genomic_DNA"/>
</dbReference>
<dbReference type="RefSeq" id="WP_184953885.1">
    <property type="nucleotide sequence ID" value="NZ_BOMC01000067.1"/>
</dbReference>
<evidence type="ECO:0000313" key="10">
    <source>
        <dbReference type="Proteomes" id="UP000542742"/>
    </source>
</evidence>
<reference evidence="9 10" key="1">
    <citation type="submission" date="2020-08" db="EMBL/GenBank/DDBJ databases">
        <title>Sequencing the genomes of 1000 actinobacteria strains.</title>
        <authorList>
            <person name="Klenk H.-P."/>
        </authorList>
    </citation>
    <scope>NUCLEOTIDE SEQUENCE [LARGE SCALE GENOMIC DNA]</scope>
    <source>
        <strain evidence="9 10">DSM 45518</strain>
    </source>
</reference>
<keyword evidence="2" id="KW-0805">Transcription regulation</keyword>
<feature type="domain" description="DUF6596" evidence="8">
    <location>
        <begin position="168"/>
        <end position="259"/>
    </location>
</feature>
<evidence type="ECO:0000256" key="5">
    <source>
        <dbReference type="SAM" id="MobiDB-lite"/>
    </source>
</evidence>
<dbReference type="SUPFAM" id="SSF88946">
    <property type="entry name" value="Sigma2 domain of RNA polymerase sigma factors"/>
    <property type="match status" value="1"/>
</dbReference>
<dbReference type="Gene3D" id="1.10.1740.10">
    <property type="match status" value="1"/>
</dbReference>
<evidence type="ECO:0000256" key="3">
    <source>
        <dbReference type="ARBA" id="ARBA00023082"/>
    </source>
</evidence>
<keyword evidence="10" id="KW-1185">Reference proteome</keyword>
<evidence type="ECO:0000259" key="8">
    <source>
        <dbReference type="Pfam" id="PF20239"/>
    </source>
</evidence>
<dbReference type="PANTHER" id="PTHR47756">
    <property type="entry name" value="BLL6612 PROTEIN-RELATED"/>
    <property type="match status" value="1"/>
</dbReference>
<dbReference type="Pfam" id="PF20239">
    <property type="entry name" value="DUF6596"/>
    <property type="match status" value="1"/>
</dbReference>
<dbReference type="SUPFAM" id="SSF88659">
    <property type="entry name" value="Sigma3 and sigma4 domains of RNA polymerase sigma factors"/>
    <property type="match status" value="1"/>
</dbReference>
<dbReference type="InterPro" id="IPR014284">
    <property type="entry name" value="RNA_pol_sigma-70_dom"/>
</dbReference>
<evidence type="ECO:0000259" key="7">
    <source>
        <dbReference type="Pfam" id="PF08281"/>
    </source>
</evidence>
<dbReference type="InterPro" id="IPR007627">
    <property type="entry name" value="RNA_pol_sigma70_r2"/>
</dbReference>